<keyword evidence="12" id="KW-0732">Signal</keyword>
<feature type="coiled-coil region" evidence="10">
    <location>
        <begin position="819"/>
        <end position="887"/>
    </location>
</feature>
<sequence>MSGLRTSLITFTLGALVVVSTVTSIAHALPSPQSSSNVSTDCISLSQVQISTDYVERPGQGPAAYTGDNVTVTFNVSFSALDASVFDLEVVSLKIPHFTYSNNCASDINNITTCNVTFQSYVEVLNTEVQVVDGVDFLQANSTTITTTPKAVDFSWGSNFADYGNFSNTTLQFTVVLRVNESVTPATSYNFTAAVNTTCDALNYGMVSSSKSLFIGKVDVLINVFSNPQKVQAGDTAHFWIYVRPAESVLGNLTVNQIKVNLGQHTNFLAASLAAPTMTNLSISENVLTTTGFSIGVLGHGPSLDANVDVNVTVKDTVPLGGVAFGGAVTVCATLSFIGAKADGSIIPSSGPSVLCDTVPSADLTLQTGSSTLGLGSTTNIGQVVEATARVTVPKGVLENVKFELAITSDSGSCVPVKFVKGTLTHPAGVTVSGPTDITESGFTVTGLSCSRKRRNAELLSRVKRAPVTVTGQFFLGNIANPASRGSNAVLLGKIHYWVPTNAPTANLAVTGSVEINGYSMMLGSDSTQITQPVLLINKTAQMYNATANPDHILINVTVMHAPSSTGPAYNVKLVEDARKLRVFFSAMTPPTSQLTSIQNDQIMTWTKSVLNVGDVMFMSYEAYPSNNGDDLVKLGDTYFPATLTYDSYDPTSYTGLTVSPQSSTLTTNACATRLVNEIKNLLYQHGLTALSFFLALLLGAAIVFLIVVVYVKVAKNGIGNEVAPSTDNLRHGLITNANQAMKKGYKNIKDQSTVDEEESLVVIHCMGDPLQKNRALDSIDIASTITTDTEIEKQRYKASQQALTMLIESLRKNGDISRQKEEAALKEFMRKVKEMEASMENQYKVAMEEVFRMISIKNKEQITIILKKQKEEKDKLERQMNTASDEEKAEVFEILRKEHDIQQQDAVHLLKLEQDEESEKLRKEFSIKKRAAVKDIQRQCLSQIVEQGELNQQQADWIINEHQKNQEKVDKIYDDEVSRQRAALEEKLTRRRMLASMADGEEDEYSEVLNTLAEQELQVVQKLEKQEIMDEDDAERYREEIAREMLAAKNRYDTERARQEAELKKRLREAKKQKLAEKAKFQQQELDELQKKQKEEQAQDNVDPIALIEKQAIMTSKHRAEMTELENQIDLEQTRELLTLREKVTDETKEQLETNRQAFLDKLKNNGFMEDDQIKQILKQHNLQLNKLELAQQTDREKQQENLQCLIVIL</sequence>
<evidence type="ECO:0000256" key="8">
    <source>
        <dbReference type="ARBA" id="ARBA00023212"/>
    </source>
</evidence>
<evidence type="ECO:0000256" key="11">
    <source>
        <dbReference type="SAM" id="Phobius"/>
    </source>
</evidence>
<dbReference type="GO" id="GO:0007224">
    <property type="term" value="P:smoothened signaling pathway"/>
    <property type="evidence" value="ECO:0007669"/>
    <property type="project" value="InterPro"/>
</dbReference>
<organism evidence="13 14">
    <name type="scientific">Lingula anatina</name>
    <name type="common">Brachiopod</name>
    <name type="synonym">Lingula unguis</name>
    <dbReference type="NCBI Taxonomy" id="7574"/>
    <lineage>
        <taxon>Eukaryota</taxon>
        <taxon>Metazoa</taxon>
        <taxon>Spiralia</taxon>
        <taxon>Lophotrochozoa</taxon>
        <taxon>Brachiopoda</taxon>
        <taxon>Linguliformea</taxon>
        <taxon>Lingulata</taxon>
        <taxon>Lingulida</taxon>
        <taxon>Linguloidea</taxon>
        <taxon>Lingulidae</taxon>
        <taxon>Lingula</taxon>
    </lineage>
</organism>
<keyword evidence="4" id="KW-0963">Cytoplasm</keyword>
<feature type="chain" id="PRO_5015183754" evidence="12">
    <location>
        <begin position="29"/>
        <end position="1211"/>
    </location>
</feature>
<evidence type="ECO:0000313" key="13">
    <source>
        <dbReference type="Proteomes" id="UP000085678"/>
    </source>
</evidence>
<comment type="subcellular location">
    <subcellularLocation>
        <location evidence="2">Cell membrane</location>
        <topology evidence="2">Single-pass membrane protein</topology>
    </subcellularLocation>
    <subcellularLocation>
        <location evidence="1">Cytoplasm</location>
        <location evidence="1">Cytoskeleton</location>
        <location evidence="1">Cilium basal body</location>
    </subcellularLocation>
</comment>
<keyword evidence="5 11" id="KW-0812">Transmembrane</keyword>
<evidence type="ECO:0000313" key="14">
    <source>
        <dbReference type="RefSeq" id="XP_023932030.1"/>
    </source>
</evidence>
<evidence type="ECO:0000256" key="9">
    <source>
        <dbReference type="ARBA" id="ARBA00023273"/>
    </source>
</evidence>
<feature type="coiled-coil region" evidence="10">
    <location>
        <begin position="999"/>
        <end position="1136"/>
    </location>
</feature>
<reference evidence="14" key="1">
    <citation type="submission" date="2025-08" db="UniProtKB">
        <authorList>
            <consortium name="RefSeq"/>
        </authorList>
    </citation>
    <scope>IDENTIFICATION</scope>
    <source>
        <tissue evidence="14">Gonads</tissue>
    </source>
</reference>
<dbReference type="PANTHER" id="PTHR16795:SF14">
    <property type="entry name" value="LIMBIN"/>
    <property type="match status" value="1"/>
</dbReference>
<keyword evidence="10" id="KW-0175">Coiled coil</keyword>
<dbReference type="InParanoid" id="A0A2R2MP71"/>
<feature type="transmembrane region" description="Helical" evidence="11">
    <location>
        <begin position="690"/>
        <end position="712"/>
    </location>
</feature>
<accession>A0A2R2MP71</accession>
<evidence type="ECO:0000256" key="2">
    <source>
        <dbReference type="ARBA" id="ARBA00004162"/>
    </source>
</evidence>
<dbReference type="GO" id="GO:0098797">
    <property type="term" value="C:plasma membrane protein complex"/>
    <property type="evidence" value="ECO:0007669"/>
    <property type="project" value="TreeGrafter"/>
</dbReference>
<dbReference type="RefSeq" id="XP_023932030.1">
    <property type="nucleotide sequence ID" value="XM_024076262.1"/>
</dbReference>
<evidence type="ECO:0000256" key="12">
    <source>
        <dbReference type="SAM" id="SignalP"/>
    </source>
</evidence>
<dbReference type="Pfam" id="PF12297">
    <property type="entry name" value="EVC2_like"/>
    <property type="match status" value="1"/>
</dbReference>
<name>A0A2R2MP71_LINAN</name>
<dbReference type="InterPro" id="IPR022076">
    <property type="entry name" value="Limbin"/>
</dbReference>
<evidence type="ECO:0000256" key="3">
    <source>
        <dbReference type="ARBA" id="ARBA00022475"/>
    </source>
</evidence>
<evidence type="ECO:0000256" key="1">
    <source>
        <dbReference type="ARBA" id="ARBA00004120"/>
    </source>
</evidence>
<feature type="signal peptide" evidence="12">
    <location>
        <begin position="1"/>
        <end position="28"/>
    </location>
</feature>
<keyword evidence="13" id="KW-1185">Reference proteome</keyword>
<dbReference type="GO" id="GO:0060170">
    <property type="term" value="C:ciliary membrane"/>
    <property type="evidence" value="ECO:0007669"/>
    <property type="project" value="TreeGrafter"/>
</dbReference>
<keyword evidence="8" id="KW-0206">Cytoskeleton</keyword>
<keyword evidence="7 11" id="KW-0472">Membrane</keyword>
<dbReference type="GeneID" id="106179092"/>
<protein>
    <submittedName>
        <fullName evidence="14">Uncharacterized protein LOC106179092</fullName>
    </submittedName>
</protein>
<evidence type="ECO:0000256" key="5">
    <source>
        <dbReference type="ARBA" id="ARBA00022692"/>
    </source>
</evidence>
<proteinExistence type="predicted"/>
<evidence type="ECO:0000256" key="4">
    <source>
        <dbReference type="ARBA" id="ARBA00022490"/>
    </source>
</evidence>
<evidence type="ECO:0000256" key="7">
    <source>
        <dbReference type="ARBA" id="ARBA00023136"/>
    </source>
</evidence>
<dbReference type="OrthoDB" id="8852462at2759"/>
<dbReference type="InterPro" id="IPR026501">
    <property type="entry name" value="Limbin/EVC"/>
</dbReference>
<dbReference type="KEGG" id="lak:106179092"/>
<dbReference type="PANTHER" id="PTHR16795">
    <property type="entry name" value="LIMBIN/ELLIS-VAN CREVELD PROTEIN"/>
    <property type="match status" value="1"/>
</dbReference>
<evidence type="ECO:0000256" key="10">
    <source>
        <dbReference type="SAM" id="Coils"/>
    </source>
</evidence>
<gene>
    <name evidence="14" type="primary">LOC106179092</name>
</gene>
<evidence type="ECO:0000256" key="6">
    <source>
        <dbReference type="ARBA" id="ARBA00022989"/>
    </source>
</evidence>
<keyword evidence="3" id="KW-1003">Cell membrane</keyword>
<dbReference type="Proteomes" id="UP000085678">
    <property type="component" value="Unplaced"/>
</dbReference>
<keyword evidence="9" id="KW-0966">Cell projection</keyword>
<keyword evidence="6 11" id="KW-1133">Transmembrane helix</keyword>
<dbReference type="STRING" id="7574.A0A2R2MP71"/>
<dbReference type="AlphaFoldDB" id="A0A2R2MP71"/>